<reference evidence="12" key="3">
    <citation type="submission" date="2023-05" db="EMBL/GenBank/DDBJ databases">
        <authorList>
            <person name="Smith C.H."/>
        </authorList>
    </citation>
    <scope>NUCLEOTIDE SEQUENCE</scope>
    <source>
        <strain evidence="12">CHS0354</strain>
        <tissue evidence="12">Mantle</tissue>
    </source>
</reference>
<keyword evidence="3 10" id="KW-1133">Transmembrane helix</keyword>
<keyword evidence="7 8" id="KW-0807">Transducer</keyword>
<evidence type="ECO:0000256" key="1">
    <source>
        <dbReference type="ARBA" id="ARBA00004141"/>
    </source>
</evidence>
<dbReference type="EMBL" id="JAEAOA010002072">
    <property type="protein sequence ID" value="KAK3578945.1"/>
    <property type="molecule type" value="Genomic_DNA"/>
</dbReference>
<dbReference type="Pfam" id="PF00001">
    <property type="entry name" value="7tm_1"/>
    <property type="match status" value="1"/>
</dbReference>
<evidence type="ECO:0000256" key="7">
    <source>
        <dbReference type="ARBA" id="ARBA00023224"/>
    </source>
</evidence>
<evidence type="ECO:0000256" key="6">
    <source>
        <dbReference type="ARBA" id="ARBA00023170"/>
    </source>
</evidence>
<evidence type="ECO:0000256" key="5">
    <source>
        <dbReference type="ARBA" id="ARBA00023136"/>
    </source>
</evidence>
<feature type="transmembrane region" description="Helical" evidence="10">
    <location>
        <begin position="87"/>
        <end position="110"/>
    </location>
</feature>
<name>A0AAE0RSX4_9BIVA</name>
<dbReference type="InterPro" id="IPR017452">
    <property type="entry name" value="GPCR_Rhodpsn_7TM"/>
</dbReference>
<feature type="transmembrane region" description="Helical" evidence="10">
    <location>
        <begin position="424"/>
        <end position="447"/>
    </location>
</feature>
<reference evidence="12" key="1">
    <citation type="journal article" date="2021" name="Genome Biol. Evol.">
        <title>A High-Quality Reference Genome for a Parasitic Bivalve with Doubly Uniparental Inheritance (Bivalvia: Unionida).</title>
        <authorList>
            <person name="Smith C.H."/>
        </authorList>
    </citation>
    <scope>NUCLEOTIDE SEQUENCE</scope>
    <source>
        <strain evidence="12">CHS0354</strain>
    </source>
</reference>
<keyword evidence="4 8" id="KW-0297">G-protein coupled receptor</keyword>
<dbReference type="PROSITE" id="PS00237">
    <property type="entry name" value="G_PROTEIN_RECEP_F1_1"/>
    <property type="match status" value="1"/>
</dbReference>
<dbReference type="Proteomes" id="UP001195483">
    <property type="component" value="Unassembled WGS sequence"/>
</dbReference>
<feature type="transmembrane region" description="Helical" evidence="10">
    <location>
        <begin position="388"/>
        <end position="412"/>
    </location>
</feature>
<feature type="transmembrane region" description="Helical" evidence="10">
    <location>
        <begin position="51"/>
        <end position="75"/>
    </location>
</feature>
<evidence type="ECO:0000313" key="13">
    <source>
        <dbReference type="Proteomes" id="UP001195483"/>
    </source>
</evidence>
<dbReference type="SUPFAM" id="SSF81321">
    <property type="entry name" value="Family A G protein-coupled receptor-like"/>
    <property type="match status" value="1"/>
</dbReference>
<dbReference type="InterPro" id="IPR000276">
    <property type="entry name" value="GPCR_Rhodpsn"/>
</dbReference>
<reference evidence="12" key="2">
    <citation type="journal article" date="2021" name="Genome Biol. Evol.">
        <title>Developing a high-quality reference genome for a parasitic bivalve with doubly uniparental inheritance (Bivalvia: Unionida).</title>
        <authorList>
            <person name="Smith C.H."/>
        </authorList>
    </citation>
    <scope>NUCLEOTIDE SEQUENCE</scope>
    <source>
        <strain evidence="12">CHS0354</strain>
        <tissue evidence="12">Mantle</tissue>
    </source>
</reference>
<keyword evidence="13" id="KW-1185">Reference proteome</keyword>
<evidence type="ECO:0000256" key="2">
    <source>
        <dbReference type="ARBA" id="ARBA00022692"/>
    </source>
</evidence>
<feature type="transmembrane region" description="Helical" evidence="10">
    <location>
        <begin position="130"/>
        <end position="152"/>
    </location>
</feature>
<evidence type="ECO:0000256" key="3">
    <source>
        <dbReference type="ARBA" id="ARBA00022989"/>
    </source>
</evidence>
<feature type="domain" description="G-protein coupled receptors family 1 profile" evidence="11">
    <location>
        <begin position="67"/>
        <end position="444"/>
    </location>
</feature>
<evidence type="ECO:0000313" key="12">
    <source>
        <dbReference type="EMBL" id="KAK3578945.1"/>
    </source>
</evidence>
<dbReference type="PANTHER" id="PTHR24238">
    <property type="entry name" value="G-PROTEIN COUPLED RECEPTOR"/>
    <property type="match status" value="1"/>
</dbReference>
<keyword evidence="5 10" id="KW-0472">Membrane</keyword>
<gene>
    <name evidence="12" type="ORF">CHS0354_035577</name>
</gene>
<protein>
    <recommendedName>
        <fullName evidence="11">G-protein coupled receptors family 1 profile domain-containing protein</fullName>
    </recommendedName>
</protein>
<dbReference type="GO" id="GO:0016020">
    <property type="term" value="C:membrane"/>
    <property type="evidence" value="ECO:0007669"/>
    <property type="project" value="UniProtKB-SubCell"/>
</dbReference>
<dbReference type="AlphaFoldDB" id="A0AAE0RSX4"/>
<feature type="compositionally biased region" description="Polar residues" evidence="9">
    <location>
        <begin position="321"/>
        <end position="343"/>
    </location>
</feature>
<feature type="region of interest" description="Disordered" evidence="9">
    <location>
        <begin position="314"/>
        <end position="343"/>
    </location>
</feature>
<evidence type="ECO:0000256" key="10">
    <source>
        <dbReference type="SAM" id="Phobius"/>
    </source>
</evidence>
<dbReference type="GO" id="GO:0004930">
    <property type="term" value="F:G protein-coupled receptor activity"/>
    <property type="evidence" value="ECO:0007669"/>
    <property type="project" value="UniProtKB-KW"/>
</dbReference>
<feature type="transmembrane region" description="Helical" evidence="10">
    <location>
        <begin position="164"/>
        <end position="187"/>
    </location>
</feature>
<comment type="similarity">
    <text evidence="8">Belongs to the G-protein coupled receptor 1 family.</text>
</comment>
<sequence length="472" mass="53211">MTSVAILSTTENQLGNSVGSANRTNVSYHVMLMNSGPICKQTESKLLEINIYPLILTFVYMTVGLIGNSFAIYIYGFRWKKTKTRLFVLFLAMMDMVNCAFNMPVEAAILMKPASFDNDILCKISRCVTFLVNNTSTLTLIGIAVDRFLLVYRPLKNLTLSHQYVKIVCAVSLLLGAALAWPAAIYYGTYSFNITLPNNIKFGGTSTFTCKTCLISDAYLHSVAWQLGFPITLLSLLIVIFVILSVLYILIGRKIYMATRSKQQSSPTIAMMVQSFVGKKPKGKSYQKKFNESEISEPEISPTTKICVRNSDETKLVPDSGNRQEISTSAVNGKGSKTPNTSKRLLSRSSFRESIINRGDESGRPLSRRFSKVFNNATRKNTIMMRMVTIAFMVSFTPFLVLVIIRVCYPKVLDFRNLNYSSKIAYSVFLRSYFLNSVVNPFIYGFMNKQFRVMVKLTLRKIFCLNKICKRG</sequence>
<evidence type="ECO:0000256" key="8">
    <source>
        <dbReference type="RuleBase" id="RU000688"/>
    </source>
</evidence>
<dbReference type="PRINTS" id="PR00237">
    <property type="entry name" value="GPCRRHODOPSN"/>
</dbReference>
<keyword evidence="2 8" id="KW-0812">Transmembrane</keyword>
<organism evidence="12 13">
    <name type="scientific">Potamilus streckersoni</name>
    <dbReference type="NCBI Taxonomy" id="2493646"/>
    <lineage>
        <taxon>Eukaryota</taxon>
        <taxon>Metazoa</taxon>
        <taxon>Spiralia</taxon>
        <taxon>Lophotrochozoa</taxon>
        <taxon>Mollusca</taxon>
        <taxon>Bivalvia</taxon>
        <taxon>Autobranchia</taxon>
        <taxon>Heteroconchia</taxon>
        <taxon>Palaeoheterodonta</taxon>
        <taxon>Unionida</taxon>
        <taxon>Unionoidea</taxon>
        <taxon>Unionidae</taxon>
        <taxon>Ambleminae</taxon>
        <taxon>Lampsilini</taxon>
        <taxon>Potamilus</taxon>
    </lineage>
</organism>
<comment type="subcellular location">
    <subcellularLocation>
        <location evidence="1">Membrane</location>
        <topology evidence="1">Multi-pass membrane protein</topology>
    </subcellularLocation>
</comment>
<evidence type="ECO:0000256" key="9">
    <source>
        <dbReference type="SAM" id="MobiDB-lite"/>
    </source>
</evidence>
<comment type="caution">
    <text evidence="12">The sequence shown here is derived from an EMBL/GenBank/DDBJ whole genome shotgun (WGS) entry which is preliminary data.</text>
</comment>
<dbReference type="CDD" id="cd00637">
    <property type="entry name" value="7tm_classA_rhodopsin-like"/>
    <property type="match status" value="1"/>
</dbReference>
<dbReference type="Gene3D" id="1.20.1070.10">
    <property type="entry name" value="Rhodopsin 7-helix transmembrane proteins"/>
    <property type="match status" value="1"/>
</dbReference>
<accession>A0AAE0RSX4</accession>
<feature type="transmembrane region" description="Helical" evidence="10">
    <location>
        <begin position="227"/>
        <end position="251"/>
    </location>
</feature>
<proteinExistence type="inferred from homology"/>
<evidence type="ECO:0000256" key="4">
    <source>
        <dbReference type="ARBA" id="ARBA00023040"/>
    </source>
</evidence>
<dbReference type="PANTHER" id="PTHR24238:SF47">
    <property type="entry name" value="ECDYSTEROIDS_DOPAMINE RECEPTOR-RELATED"/>
    <property type="match status" value="1"/>
</dbReference>
<keyword evidence="6 8" id="KW-0675">Receptor</keyword>
<evidence type="ECO:0000259" key="11">
    <source>
        <dbReference type="PROSITE" id="PS50262"/>
    </source>
</evidence>
<dbReference type="PROSITE" id="PS50262">
    <property type="entry name" value="G_PROTEIN_RECEP_F1_2"/>
    <property type="match status" value="1"/>
</dbReference>